<accession>A0A432JHT3</accession>
<proteinExistence type="predicted"/>
<sequence>MLAHAGALRCCLRGMLAAGGDSEAREWPARGGKECGLWIMAAVLAALVCRGLQFLPLPESVGRAWLSVPPKRVRFLADVTWYDAEGERHIDQTIFDEILR</sequence>
<gene>
    <name evidence="1" type="ORF">DSL92_08360</name>
</gene>
<protein>
    <submittedName>
        <fullName evidence="1">Uncharacterized protein</fullName>
    </submittedName>
</protein>
<name>A0A432JHT3_9GAMM</name>
<dbReference type="EMBL" id="RXHI01000027">
    <property type="protein sequence ID" value="RUA21998.1"/>
    <property type="molecule type" value="Genomic_DNA"/>
</dbReference>
<evidence type="ECO:0000313" key="1">
    <source>
        <dbReference type="EMBL" id="RUA21998.1"/>
    </source>
</evidence>
<reference evidence="1" key="1">
    <citation type="submission" date="2018-12" db="EMBL/GenBank/DDBJ databases">
        <authorList>
            <person name="Jadhav K."/>
            <person name="Kushwaha B."/>
            <person name="Jadhav I."/>
        </authorList>
    </citation>
    <scope>NUCLEOTIDE SEQUENCE [LARGE SCALE GENOMIC DNA]</scope>
    <source>
        <strain evidence="1">SBS 10</strain>
    </source>
</reference>
<organism evidence="1">
    <name type="scientific">Billgrantia gudaonensis</name>
    <dbReference type="NCBI Taxonomy" id="376427"/>
    <lineage>
        <taxon>Bacteria</taxon>
        <taxon>Pseudomonadati</taxon>
        <taxon>Pseudomonadota</taxon>
        <taxon>Gammaproteobacteria</taxon>
        <taxon>Oceanospirillales</taxon>
        <taxon>Halomonadaceae</taxon>
        <taxon>Billgrantia</taxon>
    </lineage>
</organism>
<comment type="caution">
    <text evidence="1">The sequence shown here is derived from an EMBL/GenBank/DDBJ whole genome shotgun (WGS) entry which is preliminary data.</text>
</comment>
<dbReference type="AlphaFoldDB" id="A0A432JHT3"/>